<organism evidence="2 3">
    <name type="scientific">Streptomyces gelaticus</name>
    <dbReference type="NCBI Taxonomy" id="285446"/>
    <lineage>
        <taxon>Bacteria</taxon>
        <taxon>Bacillati</taxon>
        <taxon>Actinomycetota</taxon>
        <taxon>Actinomycetes</taxon>
        <taxon>Kitasatosporales</taxon>
        <taxon>Streptomycetaceae</taxon>
        <taxon>Streptomyces</taxon>
    </lineage>
</organism>
<dbReference type="EMBL" id="BMTF01000035">
    <property type="protein sequence ID" value="GGV96006.1"/>
    <property type="molecule type" value="Genomic_DNA"/>
</dbReference>
<name>A0ABQ2W8X3_9ACTN</name>
<proteinExistence type="predicted"/>
<feature type="compositionally biased region" description="Polar residues" evidence="1">
    <location>
        <begin position="53"/>
        <end position="68"/>
    </location>
</feature>
<dbReference type="Proteomes" id="UP000660675">
    <property type="component" value="Unassembled WGS sequence"/>
</dbReference>
<keyword evidence="3" id="KW-1185">Reference proteome</keyword>
<feature type="region of interest" description="Disordered" evidence="1">
    <location>
        <begin position="41"/>
        <end position="68"/>
    </location>
</feature>
<sequence length="114" mass="12141">MPQSVPAHIRFIVLQLVVRAAQTTDDLAGIALHSDLFAFPTRRPSRRGEPGGQASQATSGSLMKATPSSRGCLNEWLGQAQQEGGADETLFAAIVCVLVEVMTRIRGPGEIRGL</sequence>
<accession>A0ABQ2W8X3</accession>
<evidence type="ECO:0000256" key="1">
    <source>
        <dbReference type="SAM" id="MobiDB-lite"/>
    </source>
</evidence>
<protein>
    <submittedName>
        <fullName evidence="2">Uncharacterized protein</fullName>
    </submittedName>
</protein>
<comment type="caution">
    <text evidence="2">The sequence shown here is derived from an EMBL/GenBank/DDBJ whole genome shotgun (WGS) entry which is preliminary data.</text>
</comment>
<gene>
    <name evidence="2" type="ORF">GCM10015535_64750</name>
</gene>
<evidence type="ECO:0000313" key="3">
    <source>
        <dbReference type="Proteomes" id="UP000660675"/>
    </source>
</evidence>
<evidence type="ECO:0000313" key="2">
    <source>
        <dbReference type="EMBL" id="GGV96006.1"/>
    </source>
</evidence>
<reference evidence="3" key="1">
    <citation type="journal article" date="2019" name="Int. J. Syst. Evol. Microbiol.">
        <title>The Global Catalogue of Microorganisms (GCM) 10K type strain sequencing project: providing services to taxonomists for standard genome sequencing and annotation.</title>
        <authorList>
            <consortium name="The Broad Institute Genomics Platform"/>
            <consortium name="The Broad Institute Genome Sequencing Center for Infectious Disease"/>
            <person name="Wu L."/>
            <person name="Ma J."/>
        </authorList>
    </citation>
    <scope>NUCLEOTIDE SEQUENCE [LARGE SCALE GENOMIC DNA]</scope>
    <source>
        <strain evidence="3">JCM 4376</strain>
    </source>
</reference>